<accession>A0A0N4URG8</accession>
<dbReference type="AlphaFoldDB" id="A0A0N4URG8"/>
<feature type="signal peptide" evidence="1">
    <location>
        <begin position="1"/>
        <end position="19"/>
    </location>
</feature>
<evidence type="ECO:0000313" key="4">
    <source>
        <dbReference type="Proteomes" id="UP000274756"/>
    </source>
</evidence>
<keyword evidence="4" id="KW-1185">Reference proteome</keyword>
<sequence length="125" mass="14404">MTMIAHLIILISFCNLVNGDEVDLGVCVKLLPTGQNPPNNIKRRPSVPVENCQDRDMACPEIFKFEQNVGMRLANNLKPLVSELFDLWIYNDEFIFSLLVEPSVDSLLNFHYCWRFKKLIGKLAY</sequence>
<proteinExistence type="predicted"/>
<keyword evidence="1" id="KW-0732">Signal</keyword>
<gene>
    <name evidence="2" type="ORF">DME_LOCUS4068</name>
</gene>
<evidence type="ECO:0000313" key="3">
    <source>
        <dbReference type="Proteomes" id="UP000038040"/>
    </source>
</evidence>
<dbReference type="Proteomes" id="UP000038040">
    <property type="component" value="Unplaced"/>
</dbReference>
<protein>
    <submittedName>
        <fullName evidence="2 5">Uncharacterized protein</fullName>
    </submittedName>
</protein>
<organism evidence="3 5">
    <name type="scientific">Dracunculus medinensis</name>
    <name type="common">Guinea worm</name>
    <dbReference type="NCBI Taxonomy" id="318479"/>
    <lineage>
        <taxon>Eukaryota</taxon>
        <taxon>Metazoa</taxon>
        <taxon>Ecdysozoa</taxon>
        <taxon>Nematoda</taxon>
        <taxon>Chromadorea</taxon>
        <taxon>Rhabditida</taxon>
        <taxon>Spirurina</taxon>
        <taxon>Dracunculoidea</taxon>
        <taxon>Dracunculidae</taxon>
        <taxon>Dracunculus</taxon>
    </lineage>
</organism>
<dbReference type="Proteomes" id="UP000274756">
    <property type="component" value="Unassembled WGS sequence"/>
</dbReference>
<dbReference type="EMBL" id="UYYG01000269">
    <property type="protein sequence ID" value="VDN54095.1"/>
    <property type="molecule type" value="Genomic_DNA"/>
</dbReference>
<evidence type="ECO:0000256" key="1">
    <source>
        <dbReference type="SAM" id="SignalP"/>
    </source>
</evidence>
<name>A0A0N4URG8_DRAME</name>
<evidence type="ECO:0000313" key="2">
    <source>
        <dbReference type="EMBL" id="VDN54095.1"/>
    </source>
</evidence>
<reference evidence="5" key="1">
    <citation type="submission" date="2017-02" db="UniProtKB">
        <authorList>
            <consortium name="WormBaseParasite"/>
        </authorList>
    </citation>
    <scope>IDENTIFICATION</scope>
</reference>
<evidence type="ECO:0000313" key="5">
    <source>
        <dbReference type="WBParaSite" id="DME_0001064901-mRNA-1"/>
    </source>
</evidence>
<reference evidence="2 4" key="2">
    <citation type="submission" date="2018-11" db="EMBL/GenBank/DDBJ databases">
        <authorList>
            <consortium name="Pathogen Informatics"/>
        </authorList>
    </citation>
    <scope>NUCLEOTIDE SEQUENCE [LARGE SCALE GENOMIC DNA]</scope>
</reference>
<feature type="chain" id="PRO_5033229980" evidence="1">
    <location>
        <begin position="20"/>
        <end position="125"/>
    </location>
</feature>
<dbReference type="WBParaSite" id="DME_0001064901-mRNA-1">
    <property type="protein sequence ID" value="DME_0001064901-mRNA-1"/>
    <property type="gene ID" value="DME_0001064901"/>
</dbReference>